<feature type="region of interest" description="Disordered" evidence="1">
    <location>
        <begin position="141"/>
        <end position="161"/>
    </location>
</feature>
<dbReference type="OrthoDB" id="279546at2"/>
<dbReference type="RefSeq" id="WP_145062516.1">
    <property type="nucleotide sequence ID" value="NZ_CP036263.1"/>
</dbReference>
<feature type="transmembrane region" description="Helical" evidence="2">
    <location>
        <begin position="29"/>
        <end position="48"/>
    </location>
</feature>
<gene>
    <name evidence="3" type="ORF">HG15A2_41340</name>
</gene>
<evidence type="ECO:0000256" key="1">
    <source>
        <dbReference type="SAM" id="MobiDB-lite"/>
    </source>
</evidence>
<keyword evidence="2" id="KW-1133">Transmembrane helix</keyword>
<proteinExistence type="predicted"/>
<accession>A0A517N0X1</accession>
<dbReference type="Proteomes" id="UP000319852">
    <property type="component" value="Chromosome"/>
</dbReference>
<reference evidence="3 4" key="1">
    <citation type="submission" date="2019-02" db="EMBL/GenBank/DDBJ databases">
        <title>Deep-cultivation of Planctomycetes and their phenomic and genomic characterization uncovers novel biology.</title>
        <authorList>
            <person name="Wiegand S."/>
            <person name="Jogler M."/>
            <person name="Boedeker C."/>
            <person name="Pinto D."/>
            <person name="Vollmers J."/>
            <person name="Rivas-Marin E."/>
            <person name="Kohn T."/>
            <person name="Peeters S.H."/>
            <person name="Heuer A."/>
            <person name="Rast P."/>
            <person name="Oberbeckmann S."/>
            <person name="Bunk B."/>
            <person name="Jeske O."/>
            <person name="Meyerdierks A."/>
            <person name="Storesund J.E."/>
            <person name="Kallscheuer N."/>
            <person name="Luecker S."/>
            <person name="Lage O.M."/>
            <person name="Pohl T."/>
            <person name="Merkel B.J."/>
            <person name="Hornburger P."/>
            <person name="Mueller R.-W."/>
            <person name="Bruemmer F."/>
            <person name="Labrenz M."/>
            <person name="Spormann A.M."/>
            <person name="Op den Camp H."/>
            <person name="Overmann J."/>
            <person name="Amann R."/>
            <person name="Jetten M.S.M."/>
            <person name="Mascher T."/>
            <person name="Medema M.H."/>
            <person name="Devos D.P."/>
            <person name="Kaster A.-K."/>
            <person name="Ovreas L."/>
            <person name="Rohde M."/>
            <person name="Galperin M.Y."/>
            <person name="Jogler C."/>
        </authorList>
    </citation>
    <scope>NUCLEOTIDE SEQUENCE [LARGE SCALE GENOMIC DNA]</scope>
    <source>
        <strain evidence="3 4">HG15A2</strain>
    </source>
</reference>
<dbReference type="InterPro" id="IPR012902">
    <property type="entry name" value="N_methyl_site"/>
</dbReference>
<keyword evidence="2" id="KW-0812">Transmembrane</keyword>
<keyword evidence="2" id="KW-0472">Membrane</keyword>
<name>A0A517N0X1_9BACT</name>
<dbReference type="NCBIfam" id="TIGR02532">
    <property type="entry name" value="IV_pilin_GFxxxE"/>
    <property type="match status" value="1"/>
</dbReference>
<dbReference type="EMBL" id="CP036263">
    <property type="protein sequence ID" value="QDT00792.1"/>
    <property type="molecule type" value="Genomic_DNA"/>
</dbReference>
<dbReference type="Pfam" id="PF07963">
    <property type="entry name" value="N_methyl"/>
    <property type="match status" value="1"/>
</dbReference>
<sequence>MNRFNTKRKGRTSAQGKAPDRAGFTLTELLVAATLLVVALSVVGSLTVRTGRLWQDSRHYRLALDELSNQLDRLTTLDQANLATAIQEIKPSEQIEAALPNPKLSVELLSDEYGTRLLMQLAWDRLGKSSPVSLVGWVDPLPKTASEAEPNTEVKTDEGTP</sequence>
<evidence type="ECO:0000313" key="4">
    <source>
        <dbReference type="Proteomes" id="UP000319852"/>
    </source>
</evidence>
<organism evidence="3 4">
    <name type="scientific">Adhaeretor mobilis</name>
    <dbReference type="NCBI Taxonomy" id="1930276"/>
    <lineage>
        <taxon>Bacteria</taxon>
        <taxon>Pseudomonadati</taxon>
        <taxon>Planctomycetota</taxon>
        <taxon>Planctomycetia</taxon>
        <taxon>Pirellulales</taxon>
        <taxon>Lacipirellulaceae</taxon>
        <taxon>Adhaeretor</taxon>
    </lineage>
</organism>
<evidence type="ECO:0000313" key="3">
    <source>
        <dbReference type="EMBL" id="QDT00792.1"/>
    </source>
</evidence>
<evidence type="ECO:0008006" key="5">
    <source>
        <dbReference type="Google" id="ProtNLM"/>
    </source>
</evidence>
<dbReference type="KEGG" id="amob:HG15A2_41340"/>
<evidence type="ECO:0000256" key="2">
    <source>
        <dbReference type="SAM" id="Phobius"/>
    </source>
</evidence>
<keyword evidence="4" id="KW-1185">Reference proteome</keyword>
<feature type="compositionally biased region" description="Basic and acidic residues" evidence="1">
    <location>
        <begin position="152"/>
        <end position="161"/>
    </location>
</feature>
<dbReference type="AlphaFoldDB" id="A0A517N0X1"/>
<protein>
    <recommendedName>
        <fullName evidence="5">Prepilin-type N-terminal cleavage/methylation domain-containing protein</fullName>
    </recommendedName>
</protein>